<dbReference type="Gene3D" id="1.25.40.10">
    <property type="entry name" value="Tetratricopeptide repeat domain"/>
    <property type="match status" value="1"/>
</dbReference>
<comment type="subunit">
    <text evidence="2">Interacts with microtubules.</text>
</comment>
<evidence type="ECO:0000256" key="9">
    <source>
        <dbReference type="SAM" id="Coils"/>
    </source>
</evidence>
<evidence type="ECO:0000313" key="11">
    <source>
        <dbReference type="Proteomes" id="UP000694920"/>
    </source>
</evidence>
<dbReference type="InterPro" id="IPR049039">
    <property type="entry name" value="RMD1-3_a_helical_rpt"/>
</dbReference>
<dbReference type="RefSeq" id="XP_015586763.1">
    <property type="nucleotide sequence ID" value="XM_015731277.2"/>
</dbReference>
<keyword evidence="3" id="KW-0963">Cytoplasm</keyword>
<organism evidence="11 12">
    <name type="scientific">Cephus cinctus</name>
    <name type="common">Wheat stem sawfly</name>
    <dbReference type="NCBI Taxonomy" id="211228"/>
    <lineage>
        <taxon>Eukaryota</taxon>
        <taxon>Metazoa</taxon>
        <taxon>Ecdysozoa</taxon>
        <taxon>Arthropoda</taxon>
        <taxon>Hexapoda</taxon>
        <taxon>Insecta</taxon>
        <taxon>Pterygota</taxon>
        <taxon>Neoptera</taxon>
        <taxon>Endopterygota</taxon>
        <taxon>Hymenoptera</taxon>
        <taxon>Cephoidea</taxon>
        <taxon>Cephidae</taxon>
        <taxon>Cephus</taxon>
    </lineage>
</organism>
<keyword evidence="4" id="KW-0677">Repeat</keyword>
<sequence length="368" mass="41776">MSEAQNTVIIAAAIGAAMGVIGAAGLFIYQKVLEKRQSMMMRSNLDNMNQRILELQAELESLRLQQNQQRNRKKRAVLQKRFPANGSTYTATDNDTDVDAFSTAGTDFDDDEFYDFSDSEIGAGDNDNGTSEGVNEVDSMLASLDKQMEMKAPPKDVHTVLQNLANLHPNNVEVIWRLTKACYNCSSNTTDMDTKKTYILEGLKVCEKIISTPNANLYKWYAILVGLHGDFLPVKQKIANGHRFKEYVTKALELSPEDPVLYYLLGRFKYEVSALSWVERKIAATLFSDPPSATYEDALSDFEQSEKLGTEPNMDNRLFLAKTYIKLNRYQDAFPWLTKVLELPATDEEDRRKQDEADLLMTQYSKYR</sequence>
<name>A0AAJ7FDR7_CEPCN</name>
<dbReference type="PANTHER" id="PTHR16056:SF16">
    <property type="entry name" value="REGULATOR OF MICROTUBULE DYNAMICS PROTEIN 1"/>
    <property type="match status" value="1"/>
</dbReference>
<dbReference type="GeneID" id="107263745"/>
<dbReference type="PANTHER" id="PTHR16056">
    <property type="entry name" value="REGULATOR OF MICROTUBULE DYNAMICS PROTEIN"/>
    <property type="match status" value="1"/>
</dbReference>
<dbReference type="GO" id="GO:0097431">
    <property type="term" value="C:mitotic spindle pole"/>
    <property type="evidence" value="ECO:0007669"/>
    <property type="project" value="TreeGrafter"/>
</dbReference>
<evidence type="ECO:0000256" key="6">
    <source>
        <dbReference type="ARBA" id="ARBA00023212"/>
    </source>
</evidence>
<protein>
    <recommendedName>
        <fullName evidence="7">Regulator of microtubule dynamics protein 1</fullName>
    </recommendedName>
    <alternativeName>
        <fullName evidence="8">Protein FAM82B</fullName>
    </alternativeName>
</protein>
<keyword evidence="10" id="KW-1133">Transmembrane helix</keyword>
<evidence type="ECO:0000256" key="1">
    <source>
        <dbReference type="ARBA" id="ARBA00004245"/>
    </source>
</evidence>
<comment type="subcellular location">
    <subcellularLocation>
        <location evidence="1">Cytoplasm</location>
        <location evidence="1">Cytoskeleton</location>
    </subcellularLocation>
</comment>
<feature type="transmembrane region" description="Helical" evidence="10">
    <location>
        <begin position="6"/>
        <end position="29"/>
    </location>
</feature>
<dbReference type="InterPro" id="IPR011990">
    <property type="entry name" value="TPR-like_helical_dom_sf"/>
</dbReference>
<evidence type="ECO:0000313" key="14">
    <source>
        <dbReference type="RefSeq" id="XP_015586765.1"/>
    </source>
</evidence>
<evidence type="ECO:0000313" key="13">
    <source>
        <dbReference type="RefSeq" id="XP_015586764.1"/>
    </source>
</evidence>
<gene>
    <name evidence="12 13 14" type="primary">LOC107263745</name>
</gene>
<keyword evidence="10" id="KW-0472">Membrane</keyword>
<dbReference type="GO" id="GO:0008017">
    <property type="term" value="F:microtubule binding"/>
    <property type="evidence" value="ECO:0007669"/>
    <property type="project" value="TreeGrafter"/>
</dbReference>
<keyword evidence="10" id="KW-0812">Transmembrane</keyword>
<dbReference type="Pfam" id="PF21033">
    <property type="entry name" value="RMD1-3"/>
    <property type="match status" value="1"/>
</dbReference>
<dbReference type="GO" id="GO:0005876">
    <property type="term" value="C:spindle microtubule"/>
    <property type="evidence" value="ECO:0007669"/>
    <property type="project" value="TreeGrafter"/>
</dbReference>
<evidence type="ECO:0000256" key="10">
    <source>
        <dbReference type="SAM" id="Phobius"/>
    </source>
</evidence>
<evidence type="ECO:0000256" key="8">
    <source>
        <dbReference type="ARBA" id="ARBA00041958"/>
    </source>
</evidence>
<dbReference type="KEGG" id="ccin:107263745"/>
<dbReference type="RefSeq" id="XP_015586765.1">
    <property type="nucleotide sequence ID" value="XM_015731279.2"/>
</dbReference>
<dbReference type="Proteomes" id="UP000694920">
    <property type="component" value="Unplaced"/>
</dbReference>
<keyword evidence="9" id="KW-0175">Coiled coil</keyword>
<evidence type="ECO:0000256" key="4">
    <source>
        <dbReference type="ARBA" id="ARBA00022737"/>
    </source>
</evidence>
<evidence type="ECO:0000256" key="5">
    <source>
        <dbReference type="ARBA" id="ARBA00022803"/>
    </source>
</evidence>
<accession>A0AAJ7FDR7</accession>
<dbReference type="SUPFAM" id="SSF48452">
    <property type="entry name" value="TPR-like"/>
    <property type="match status" value="1"/>
</dbReference>
<keyword evidence="5" id="KW-0802">TPR repeat</keyword>
<evidence type="ECO:0000256" key="3">
    <source>
        <dbReference type="ARBA" id="ARBA00022490"/>
    </source>
</evidence>
<evidence type="ECO:0000256" key="2">
    <source>
        <dbReference type="ARBA" id="ARBA00011375"/>
    </source>
</evidence>
<keyword evidence="6" id="KW-0206">Cytoskeleton</keyword>
<dbReference type="AlphaFoldDB" id="A0AAJ7FDR7"/>
<reference evidence="12 13" key="1">
    <citation type="submission" date="2025-04" db="UniProtKB">
        <authorList>
            <consortium name="RefSeq"/>
        </authorList>
    </citation>
    <scope>IDENTIFICATION</scope>
</reference>
<dbReference type="RefSeq" id="XP_015586764.1">
    <property type="nucleotide sequence ID" value="XM_015731278.2"/>
</dbReference>
<proteinExistence type="predicted"/>
<feature type="coiled-coil region" evidence="9">
    <location>
        <begin position="38"/>
        <end position="72"/>
    </location>
</feature>
<evidence type="ECO:0000256" key="7">
    <source>
        <dbReference type="ARBA" id="ARBA00039966"/>
    </source>
</evidence>
<keyword evidence="11" id="KW-1185">Reference proteome</keyword>
<evidence type="ECO:0000313" key="12">
    <source>
        <dbReference type="RefSeq" id="XP_015586763.1"/>
    </source>
</evidence>
<dbReference type="GO" id="GO:0005737">
    <property type="term" value="C:cytoplasm"/>
    <property type="evidence" value="ECO:0007669"/>
    <property type="project" value="TreeGrafter"/>
</dbReference>